<proteinExistence type="inferred from homology"/>
<organism evidence="3 4">
    <name type="scientific">Trichomalopsis sarcophagae</name>
    <dbReference type="NCBI Taxonomy" id="543379"/>
    <lineage>
        <taxon>Eukaryota</taxon>
        <taxon>Metazoa</taxon>
        <taxon>Ecdysozoa</taxon>
        <taxon>Arthropoda</taxon>
        <taxon>Hexapoda</taxon>
        <taxon>Insecta</taxon>
        <taxon>Pterygota</taxon>
        <taxon>Neoptera</taxon>
        <taxon>Endopterygota</taxon>
        <taxon>Hymenoptera</taxon>
        <taxon>Apocrita</taxon>
        <taxon>Proctotrupomorpha</taxon>
        <taxon>Chalcidoidea</taxon>
        <taxon>Pteromalidae</taxon>
        <taxon>Pteromalinae</taxon>
        <taxon>Trichomalopsis</taxon>
    </lineage>
</organism>
<dbReference type="Pfam" id="PF00071">
    <property type="entry name" value="Ras"/>
    <property type="match status" value="1"/>
</dbReference>
<reference evidence="3 4" key="1">
    <citation type="journal article" date="2017" name="Curr. Biol.">
        <title>The Evolution of Venom by Co-option of Single-Copy Genes.</title>
        <authorList>
            <person name="Martinson E.O."/>
            <person name="Mrinalini"/>
            <person name="Kelkar Y.D."/>
            <person name="Chang C.H."/>
            <person name="Werren J.H."/>
        </authorList>
    </citation>
    <scope>NUCLEOTIDE SEQUENCE [LARGE SCALE GENOMIC DNA]</scope>
    <source>
        <strain evidence="3 4">Alberta</strain>
        <tissue evidence="3">Whole body</tissue>
    </source>
</reference>
<dbReference type="Proteomes" id="UP000215335">
    <property type="component" value="Unassembled WGS sequence"/>
</dbReference>
<comment type="caution">
    <text evidence="3">The sequence shown here is derived from an EMBL/GenBank/DDBJ whole genome shotgun (WGS) entry which is preliminary data.</text>
</comment>
<dbReference type="GO" id="GO:0003924">
    <property type="term" value="F:GTPase activity"/>
    <property type="evidence" value="ECO:0007669"/>
    <property type="project" value="InterPro"/>
</dbReference>
<comment type="similarity">
    <text evidence="1">Belongs to the small GTPase superfamily. Rab family.</text>
</comment>
<dbReference type="PROSITE" id="PS51421">
    <property type="entry name" value="RAS"/>
    <property type="match status" value="1"/>
</dbReference>
<dbReference type="SMART" id="SM00174">
    <property type="entry name" value="RHO"/>
    <property type="match status" value="1"/>
</dbReference>
<dbReference type="EMBL" id="NNAY01002393">
    <property type="protein sequence ID" value="OXU21371.1"/>
    <property type="molecule type" value="Genomic_DNA"/>
</dbReference>
<dbReference type="OrthoDB" id="25896at2759"/>
<dbReference type="InterPro" id="IPR005225">
    <property type="entry name" value="Small_GTP-bd"/>
</dbReference>
<dbReference type="Gene3D" id="3.40.50.300">
    <property type="entry name" value="P-loop containing nucleotide triphosphate hydrolases"/>
    <property type="match status" value="1"/>
</dbReference>
<dbReference type="GO" id="GO:0005525">
    <property type="term" value="F:GTP binding"/>
    <property type="evidence" value="ECO:0007669"/>
    <property type="project" value="InterPro"/>
</dbReference>
<name>A0A232ESN9_9HYME</name>
<evidence type="ECO:0008006" key="5">
    <source>
        <dbReference type="Google" id="ProtNLM"/>
    </source>
</evidence>
<dbReference type="FunFam" id="3.40.50.300:FF:001204">
    <property type="entry name" value="Small GTP-binding protein, putative"/>
    <property type="match status" value="1"/>
</dbReference>
<evidence type="ECO:0000313" key="3">
    <source>
        <dbReference type="EMBL" id="OXU21371.1"/>
    </source>
</evidence>
<evidence type="ECO:0000313" key="4">
    <source>
        <dbReference type="Proteomes" id="UP000215335"/>
    </source>
</evidence>
<evidence type="ECO:0000256" key="1">
    <source>
        <dbReference type="ARBA" id="ARBA00006270"/>
    </source>
</evidence>
<dbReference type="InterPro" id="IPR001806">
    <property type="entry name" value="Small_GTPase"/>
</dbReference>
<gene>
    <name evidence="3" type="ORF">TSAR_005294</name>
</gene>
<dbReference type="PROSITE" id="PS51419">
    <property type="entry name" value="RAB"/>
    <property type="match status" value="1"/>
</dbReference>
<dbReference type="SUPFAM" id="SSF52540">
    <property type="entry name" value="P-loop containing nucleoside triphosphate hydrolases"/>
    <property type="match status" value="1"/>
</dbReference>
<keyword evidence="2" id="KW-0547">Nucleotide-binding</keyword>
<evidence type="ECO:0000256" key="2">
    <source>
        <dbReference type="ARBA" id="ARBA00022741"/>
    </source>
</evidence>
<dbReference type="SMART" id="SM00173">
    <property type="entry name" value="RAS"/>
    <property type="match status" value="1"/>
</dbReference>
<dbReference type="PANTHER" id="PTHR47978">
    <property type="match status" value="1"/>
</dbReference>
<protein>
    <recommendedName>
        <fullName evidence="5">Ras-related protein Rab-24</fullName>
    </recommendedName>
</protein>
<dbReference type="PRINTS" id="PR00449">
    <property type="entry name" value="RASTRNSFRMNG"/>
</dbReference>
<sequence>MSRVDLKIVLLGHEAVGKTSLMQRFVNDRFNENLAYQNTIGSAFASKEVQVRGKKLILGVWDTAGSERYQAMTKIYYRGAAAAIVCYDVTNPETFSRAKFWMRELRSVEENCTVYLCATKTDLLESVEQANPSLETVEKYADGVQTKFFLTSSKTGENVGKVEIFNVVAEDYISNPLNASNLGDFITLVDEHKHSKCCPL</sequence>
<dbReference type="InterPro" id="IPR027417">
    <property type="entry name" value="P-loop_NTPase"/>
</dbReference>
<keyword evidence="4" id="KW-1185">Reference proteome</keyword>
<dbReference type="AlphaFoldDB" id="A0A232ESN9"/>
<accession>A0A232ESN9</accession>
<dbReference type="SMART" id="SM00175">
    <property type="entry name" value="RAB"/>
    <property type="match status" value="1"/>
</dbReference>
<dbReference type="NCBIfam" id="TIGR00231">
    <property type="entry name" value="small_GTP"/>
    <property type="match status" value="1"/>
</dbReference>
<dbReference type="STRING" id="543379.A0A232ESN9"/>